<evidence type="ECO:0000256" key="4">
    <source>
        <dbReference type="PIRNR" id="PIRNR001338"/>
    </source>
</evidence>
<dbReference type="NCBIfam" id="TIGR01162">
    <property type="entry name" value="purE"/>
    <property type="match status" value="1"/>
</dbReference>
<dbReference type="KEGG" id="tpep:A0127_02970"/>
<dbReference type="EC" id="5.4.99.18" evidence="3 4"/>
<dbReference type="STRING" id="53952.A0127_02970"/>
<dbReference type="SMART" id="SM01001">
    <property type="entry name" value="AIRC"/>
    <property type="match status" value="1"/>
</dbReference>
<proteinExistence type="inferred from homology"/>
<dbReference type="GeneID" id="27139474"/>
<keyword evidence="2 3" id="KW-0413">Isomerase</keyword>
<comment type="pathway">
    <text evidence="3 4">Purine metabolism; IMP biosynthesis via de novo pathway; 5-amino-1-(5-phospho-D-ribosyl)imidazole-4-carboxylate from 5-amino-1-(5-phospho-D-ribosyl)imidazole (N5-CAIR route): step 2/2.</text>
</comment>
<evidence type="ECO:0000313" key="7">
    <source>
        <dbReference type="EMBL" id="AMQ18199.1"/>
    </source>
</evidence>
<dbReference type="Pfam" id="PF00731">
    <property type="entry name" value="AIRC"/>
    <property type="match status" value="1"/>
</dbReference>
<dbReference type="PANTHER" id="PTHR23046:SF2">
    <property type="entry name" value="PHOSPHORIBOSYLAMINOIMIDAZOLE CARBOXYLASE"/>
    <property type="match status" value="1"/>
</dbReference>
<gene>
    <name evidence="3" type="primary">purE</name>
    <name evidence="7" type="ORF">A0127_02970</name>
</gene>
<comment type="catalytic activity">
    <reaction evidence="3 4">
        <text>5-carboxyamino-1-(5-phospho-D-ribosyl)imidazole + H(+) = 5-amino-1-(5-phospho-D-ribosyl)imidazole-4-carboxylate</text>
        <dbReference type="Rhea" id="RHEA:13193"/>
        <dbReference type="ChEBI" id="CHEBI:15378"/>
        <dbReference type="ChEBI" id="CHEBI:58730"/>
        <dbReference type="ChEBI" id="CHEBI:77657"/>
        <dbReference type="EC" id="5.4.99.18"/>
    </reaction>
</comment>
<feature type="domain" description="PurE" evidence="6">
    <location>
        <begin position="1"/>
        <end position="142"/>
    </location>
</feature>
<dbReference type="InterPro" id="IPR024694">
    <property type="entry name" value="PurE_prokaryotes"/>
</dbReference>
<evidence type="ECO:0000313" key="8">
    <source>
        <dbReference type="Proteomes" id="UP000073604"/>
    </source>
</evidence>
<evidence type="ECO:0000256" key="3">
    <source>
        <dbReference type="HAMAP-Rule" id="MF_01929"/>
    </source>
</evidence>
<dbReference type="SUPFAM" id="SSF52255">
    <property type="entry name" value="N5-CAIR mutase (phosphoribosylaminoimidazole carboxylase, PurE)"/>
    <property type="match status" value="1"/>
</dbReference>
<feature type="binding site" evidence="3 5">
    <location>
        <position position="12"/>
    </location>
    <ligand>
        <name>substrate</name>
    </ligand>
</feature>
<reference evidence="8" key="1">
    <citation type="submission" date="2016-03" db="EMBL/GenBank/DDBJ databases">
        <authorList>
            <person name="Oger P.M."/>
        </authorList>
    </citation>
    <scope>NUCLEOTIDE SEQUENCE [LARGE SCALE GENOMIC DNA]</scope>
    <source>
        <strain evidence="8">OG-1</strain>
    </source>
</reference>
<dbReference type="InterPro" id="IPR033747">
    <property type="entry name" value="PurE_ClassI"/>
</dbReference>
<feature type="binding site" evidence="3 5">
    <location>
        <position position="39"/>
    </location>
    <ligand>
        <name>substrate</name>
    </ligand>
</feature>
<organism evidence="7 8">
    <name type="scientific">Thermococcus peptonophilus</name>
    <dbReference type="NCBI Taxonomy" id="53952"/>
    <lineage>
        <taxon>Archaea</taxon>
        <taxon>Methanobacteriati</taxon>
        <taxon>Methanobacteriota</taxon>
        <taxon>Thermococci</taxon>
        <taxon>Thermococcales</taxon>
        <taxon>Thermococcaceae</taxon>
        <taxon>Thermococcus</taxon>
    </lineage>
</organism>
<dbReference type="RefSeq" id="WP_062387777.1">
    <property type="nucleotide sequence ID" value="NZ_CP014750.1"/>
</dbReference>
<dbReference type="AlphaFoldDB" id="A0A142CTU7"/>
<dbReference type="Proteomes" id="UP000073604">
    <property type="component" value="Chromosome"/>
</dbReference>
<evidence type="ECO:0000259" key="6">
    <source>
        <dbReference type="SMART" id="SM01001"/>
    </source>
</evidence>
<comment type="similarity">
    <text evidence="3">Belongs to the AIR carboxylase family. Class I subfamily.</text>
</comment>
<feature type="binding site" evidence="3 5">
    <location>
        <position position="9"/>
    </location>
    <ligand>
        <name>substrate</name>
    </ligand>
</feature>
<dbReference type="PIRSF" id="PIRSF001338">
    <property type="entry name" value="AIR_carboxylase"/>
    <property type="match status" value="1"/>
</dbReference>
<comment type="function">
    <text evidence="3 4">Catalyzes the conversion of N5-carboxyaminoimidazole ribonucleotide (N5-CAIR) to 4-carboxy-5-aminoimidazole ribonucleotide (CAIR).</text>
</comment>
<dbReference type="GO" id="GO:0034023">
    <property type="term" value="F:5-(carboxyamino)imidazole ribonucleotide mutase activity"/>
    <property type="evidence" value="ECO:0007669"/>
    <property type="project" value="UniProtKB-UniRule"/>
</dbReference>
<dbReference type="HAMAP" id="MF_01929">
    <property type="entry name" value="PurE_classI"/>
    <property type="match status" value="1"/>
</dbReference>
<dbReference type="Gene3D" id="3.40.50.1970">
    <property type="match status" value="1"/>
</dbReference>
<evidence type="ECO:0000256" key="5">
    <source>
        <dbReference type="PIRSR" id="PIRSR001338-1"/>
    </source>
</evidence>
<dbReference type="EMBL" id="CP014750">
    <property type="protein sequence ID" value="AMQ18199.1"/>
    <property type="molecule type" value="Genomic_DNA"/>
</dbReference>
<keyword evidence="8" id="KW-1185">Reference proteome</keyword>
<name>A0A142CTU7_9EURY</name>
<evidence type="ECO:0000256" key="2">
    <source>
        <dbReference type="ARBA" id="ARBA00023235"/>
    </source>
</evidence>
<sequence length="143" mass="15245">MKVLVVMGSKSDSPIAEKVTTVLDEFGVPYDVEVASAHRNPKRVEELTRRDYDVFIAIAGLSAALPGVIAAHTTKPVIGVPVSAKLCGLDALLSIAQMPPGVPVAAVGIDNGKNAALLAIEILSLREEGLRKKLEEYREKMGR</sequence>
<evidence type="ECO:0000256" key="1">
    <source>
        <dbReference type="ARBA" id="ARBA00022755"/>
    </source>
</evidence>
<accession>A0A142CTU7</accession>
<dbReference type="OrthoDB" id="9473at2157"/>
<dbReference type="UniPathway" id="UPA00074">
    <property type="reaction ID" value="UER00943"/>
</dbReference>
<dbReference type="GO" id="GO:0006189">
    <property type="term" value="P:'de novo' IMP biosynthetic process"/>
    <property type="evidence" value="ECO:0007669"/>
    <property type="project" value="UniProtKB-UniRule"/>
</dbReference>
<protein>
    <recommendedName>
        <fullName evidence="3 4">N5-carboxyaminoimidazole ribonucleotide mutase</fullName>
        <shortName evidence="3 4">N5-CAIR mutase</shortName>
        <ecNumber evidence="3 4">5.4.99.18</ecNumber>
    </recommendedName>
    <alternativeName>
        <fullName evidence="3">5-(carboxyamino)imidazole ribonucleotide mutase</fullName>
    </alternativeName>
</protein>
<dbReference type="InterPro" id="IPR000031">
    <property type="entry name" value="PurE_dom"/>
</dbReference>
<dbReference type="PANTHER" id="PTHR23046">
    <property type="entry name" value="PHOSPHORIBOSYLAMINOIMIDAZOLE CARBOXYLASE CATALYTIC SUBUNIT"/>
    <property type="match status" value="1"/>
</dbReference>
<keyword evidence="1 3" id="KW-0658">Purine biosynthesis</keyword>